<dbReference type="InterPro" id="IPR033121">
    <property type="entry name" value="PEPTIDASE_A1"/>
</dbReference>
<feature type="domain" description="Peptidase A1" evidence="4">
    <location>
        <begin position="21"/>
        <end position="371"/>
    </location>
</feature>
<dbReference type="Gene3D" id="2.40.70.10">
    <property type="entry name" value="Acid Proteases"/>
    <property type="match status" value="2"/>
</dbReference>
<keyword evidence="5" id="KW-0378">Hydrolase</keyword>
<accession>A0A164NX18</accession>
<organism evidence="5 6">
    <name type="scientific">Sistotremastrum niveocremeum HHB9708</name>
    <dbReference type="NCBI Taxonomy" id="1314777"/>
    <lineage>
        <taxon>Eukaryota</taxon>
        <taxon>Fungi</taxon>
        <taxon>Dikarya</taxon>
        <taxon>Basidiomycota</taxon>
        <taxon>Agaricomycotina</taxon>
        <taxon>Agaricomycetes</taxon>
        <taxon>Sistotremastrales</taxon>
        <taxon>Sistotremastraceae</taxon>
        <taxon>Sertulicium</taxon>
        <taxon>Sertulicium niveocremeum</taxon>
    </lineage>
</organism>
<dbReference type="InterPro" id="IPR034164">
    <property type="entry name" value="Pepsin-like_dom"/>
</dbReference>
<gene>
    <name evidence="5" type="ORF">SISNIDRAFT_418629</name>
</gene>
<dbReference type="InterPro" id="IPR021109">
    <property type="entry name" value="Peptidase_aspartic_dom_sf"/>
</dbReference>
<dbReference type="GO" id="GO:0006508">
    <property type="term" value="P:proteolysis"/>
    <property type="evidence" value="ECO:0007669"/>
    <property type="project" value="UniProtKB-KW"/>
</dbReference>
<feature type="active site" evidence="2">
    <location>
        <position position="37"/>
    </location>
</feature>
<comment type="similarity">
    <text evidence="1">Belongs to the peptidase A1 family.</text>
</comment>
<proteinExistence type="inferred from homology"/>
<dbReference type="STRING" id="1314777.A0A164NX18"/>
<dbReference type="CDD" id="cd05471">
    <property type="entry name" value="pepsin_like"/>
    <property type="match status" value="1"/>
</dbReference>
<evidence type="ECO:0000313" key="6">
    <source>
        <dbReference type="Proteomes" id="UP000076722"/>
    </source>
</evidence>
<evidence type="ECO:0000256" key="3">
    <source>
        <dbReference type="PIRSR" id="PIRSR601461-2"/>
    </source>
</evidence>
<dbReference type="PRINTS" id="PR00792">
    <property type="entry name" value="PEPSIN"/>
</dbReference>
<evidence type="ECO:0000256" key="2">
    <source>
        <dbReference type="PIRSR" id="PIRSR601461-1"/>
    </source>
</evidence>
<dbReference type="PANTHER" id="PTHR47966:SF74">
    <property type="entry name" value="AGR407CP"/>
    <property type="match status" value="1"/>
</dbReference>
<dbReference type="EMBL" id="KV419440">
    <property type="protein sequence ID" value="KZS88127.1"/>
    <property type="molecule type" value="Genomic_DNA"/>
</dbReference>
<dbReference type="Proteomes" id="UP000076722">
    <property type="component" value="Unassembled WGS sequence"/>
</dbReference>
<dbReference type="AlphaFoldDB" id="A0A164NX18"/>
<name>A0A164NX18_9AGAM</name>
<keyword evidence="6" id="KW-1185">Reference proteome</keyword>
<keyword evidence="3" id="KW-1015">Disulfide bond</keyword>
<feature type="active site" evidence="2">
    <location>
        <position position="250"/>
    </location>
</feature>
<protein>
    <submittedName>
        <fullName evidence="5">Acid protease</fullName>
    </submittedName>
</protein>
<dbReference type="GO" id="GO:0004190">
    <property type="term" value="F:aspartic-type endopeptidase activity"/>
    <property type="evidence" value="ECO:0007669"/>
    <property type="project" value="InterPro"/>
</dbReference>
<evidence type="ECO:0000313" key="5">
    <source>
        <dbReference type="EMBL" id="KZS88127.1"/>
    </source>
</evidence>
<sequence length="531" mass="56159">MGASSLSYIFQAKYNVAFSSYFVTLSAGGINFQVALDTASSDLWILSSDCESSACSPLPKYPLSFSSPTFVPIDQNNTVFNISFADATFASGFVARESVDLGNITVPEQALAFINSTNVALTDRISGVLGLGFPRLSVIGSSTPAAPPFISTMVETGLLAYPMFGLSLTYQNNGSLSLGAIDSSVVSNLSAIEWHPVVPFAPFSNTTVANSSIYLQWALELSDIFVNGTEVKPSPTYANITGPNSIALLDVGADGIFGPYQDVSRIFDALSPESRLVDSKSPGRWAVPCDTSLPIQFTFGYAFGQNFTLGPKDYLIGPTSTSPDLCLSWPAALPSSGDGIDWQLGTPFLRTVYSIFSYGIDTKEPPMIGLYNPSISSSLNSTNSTSIFPISFTTTITTTLPNFPLATPVPTAPSYIFNLTGPTSQAHPTPSQRVSSDLGASTYSPIIINHNFSALPTIVPFETLVTLVVTDSSGVVHTSTSTSSVVQSSVALGQPPGAKSSAVCVLRFSKVDWAAWVVVWVGLGLSWTLAL</sequence>
<keyword evidence="5" id="KW-0645">Protease</keyword>
<feature type="disulfide bond" evidence="3">
    <location>
        <begin position="50"/>
        <end position="55"/>
    </location>
</feature>
<dbReference type="PROSITE" id="PS51767">
    <property type="entry name" value="PEPTIDASE_A1"/>
    <property type="match status" value="1"/>
</dbReference>
<dbReference type="InterPro" id="IPR001461">
    <property type="entry name" value="Aspartic_peptidase_A1"/>
</dbReference>
<evidence type="ECO:0000256" key="1">
    <source>
        <dbReference type="ARBA" id="ARBA00007447"/>
    </source>
</evidence>
<dbReference type="Pfam" id="PF00026">
    <property type="entry name" value="Asp"/>
    <property type="match status" value="1"/>
</dbReference>
<dbReference type="PANTHER" id="PTHR47966">
    <property type="entry name" value="BETA-SITE APP-CLEAVING ENZYME, ISOFORM A-RELATED"/>
    <property type="match status" value="1"/>
</dbReference>
<evidence type="ECO:0000259" key="4">
    <source>
        <dbReference type="PROSITE" id="PS51767"/>
    </source>
</evidence>
<reference evidence="5 6" key="1">
    <citation type="journal article" date="2016" name="Mol. Biol. Evol.">
        <title>Comparative Genomics of Early-Diverging Mushroom-Forming Fungi Provides Insights into the Origins of Lignocellulose Decay Capabilities.</title>
        <authorList>
            <person name="Nagy L.G."/>
            <person name="Riley R."/>
            <person name="Tritt A."/>
            <person name="Adam C."/>
            <person name="Daum C."/>
            <person name="Floudas D."/>
            <person name="Sun H."/>
            <person name="Yadav J.S."/>
            <person name="Pangilinan J."/>
            <person name="Larsson K.H."/>
            <person name="Matsuura K."/>
            <person name="Barry K."/>
            <person name="Labutti K."/>
            <person name="Kuo R."/>
            <person name="Ohm R.A."/>
            <person name="Bhattacharya S.S."/>
            <person name="Shirouzu T."/>
            <person name="Yoshinaga Y."/>
            <person name="Martin F.M."/>
            <person name="Grigoriev I.V."/>
            <person name="Hibbett D.S."/>
        </authorList>
    </citation>
    <scope>NUCLEOTIDE SEQUENCE [LARGE SCALE GENOMIC DNA]</scope>
    <source>
        <strain evidence="5 6">HHB9708</strain>
    </source>
</reference>
<dbReference type="SUPFAM" id="SSF50630">
    <property type="entry name" value="Acid proteases"/>
    <property type="match status" value="1"/>
</dbReference>
<dbReference type="OrthoDB" id="771136at2759"/>